<dbReference type="Pfam" id="PF13419">
    <property type="entry name" value="HAD_2"/>
    <property type="match status" value="1"/>
</dbReference>
<dbReference type="Gene3D" id="3.40.50.1000">
    <property type="entry name" value="HAD superfamily/HAD-like"/>
    <property type="match status" value="1"/>
</dbReference>
<dbReference type="InterPro" id="IPR023198">
    <property type="entry name" value="PGP-like_dom2"/>
</dbReference>
<accession>A0AAV9IFG3</accession>
<dbReference type="InterPro" id="IPR036412">
    <property type="entry name" value="HAD-like_sf"/>
</dbReference>
<evidence type="ECO:0000313" key="1">
    <source>
        <dbReference type="EMBL" id="KAK4526182.1"/>
    </source>
</evidence>
<sequence length="367" mass="42637">MAAWVVVVSYHKTKQTSRKCSCRHFLQRPSLNICTNKRPSYLYKVYRSEHRWTPTTCVFLPDEEEKQPPMWNEDEQLDSTLQNDDQSVEDKYDTWASRKKNVFQRNTPWQLLVEQLNSMYTPDYLQRLYYRNEPIEEFGAILTLEGFLSDAFALELEAWNQVSQEFQLEPVAADDLSFTEGMPREMIVERRLFWSNDWGEINKYAFRQAEIFYDIIKTQKLCLRPGAKSWVEQLSKYQVPIAVTTGLDPRIAEEIVQQWELTSLVQSLVNREECENLQQELLLAASRIQRAPRFCVVFDNTPRAMVAAHDVTSKAVALLGRYKAYDLKVADMIIRDIDQLKISDMAALFGDVAKDSETMVGGPPFLG</sequence>
<dbReference type="EMBL" id="JANCYU010000037">
    <property type="protein sequence ID" value="KAK4526182.1"/>
    <property type="molecule type" value="Genomic_DNA"/>
</dbReference>
<dbReference type="InterPro" id="IPR023214">
    <property type="entry name" value="HAD_sf"/>
</dbReference>
<name>A0AAV9IFG3_9RHOD</name>
<dbReference type="PANTHER" id="PTHR47858">
    <property type="entry name" value="HALOACID DEHALOGENASE-LIKE HYDROLASE (HAD) SUPERFAMILY PROTEIN"/>
    <property type="match status" value="1"/>
</dbReference>
<evidence type="ECO:0000313" key="2">
    <source>
        <dbReference type="Proteomes" id="UP001300502"/>
    </source>
</evidence>
<dbReference type="Gene3D" id="1.10.150.240">
    <property type="entry name" value="Putative phosphatase, domain 2"/>
    <property type="match status" value="1"/>
</dbReference>
<dbReference type="InterPro" id="IPR041492">
    <property type="entry name" value="HAD_2"/>
</dbReference>
<keyword evidence="2" id="KW-1185">Reference proteome</keyword>
<gene>
    <name evidence="1" type="ORF">GAYE_SCF20G4096</name>
</gene>
<organism evidence="1 2">
    <name type="scientific">Galdieria yellowstonensis</name>
    <dbReference type="NCBI Taxonomy" id="3028027"/>
    <lineage>
        <taxon>Eukaryota</taxon>
        <taxon>Rhodophyta</taxon>
        <taxon>Bangiophyceae</taxon>
        <taxon>Galdieriales</taxon>
        <taxon>Galdieriaceae</taxon>
        <taxon>Galdieria</taxon>
    </lineage>
</organism>
<proteinExistence type="predicted"/>
<comment type="caution">
    <text evidence="1">The sequence shown here is derived from an EMBL/GenBank/DDBJ whole genome shotgun (WGS) entry which is preliminary data.</text>
</comment>
<dbReference type="SUPFAM" id="SSF56784">
    <property type="entry name" value="HAD-like"/>
    <property type="match status" value="1"/>
</dbReference>
<protein>
    <submittedName>
        <fullName evidence="1">Uncharacterized protein</fullName>
    </submittedName>
</protein>
<dbReference type="Proteomes" id="UP001300502">
    <property type="component" value="Unassembled WGS sequence"/>
</dbReference>
<dbReference type="PANTHER" id="PTHR47858:SF2">
    <property type="entry name" value="HALOACID DEHALOGENASE-LIKE HYDROLASE (HAD) SUPERFAMILY PROTEIN"/>
    <property type="match status" value="1"/>
</dbReference>
<dbReference type="AlphaFoldDB" id="A0AAV9IFG3"/>
<reference evidence="1 2" key="1">
    <citation type="submission" date="2022-07" db="EMBL/GenBank/DDBJ databases">
        <title>Genome-wide signatures of adaptation to extreme environments.</title>
        <authorList>
            <person name="Cho C.H."/>
            <person name="Yoon H.S."/>
        </authorList>
    </citation>
    <scope>NUCLEOTIDE SEQUENCE [LARGE SCALE GENOMIC DNA]</scope>
    <source>
        <strain evidence="1 2">108.79 E11</strain>
    </source>
</reference>